<comment type="similarity">
    <text evidence="6">Belongs to the TRAFAC class myosin-kinesin ATPase superfamily. Myosin family.</text>
</comment>
<dbReference type="EMBL" id="HBNS01013996">
    <property type="protein sequence ID" value="CAE4600250.1"/>
    <property type="molecule type" value="Transcribed_RNA"/>
</dbReference>
<feature type="compositionally biased region" description="Basic residues" evidence="8">
    <location>
        <begin position="1169"/>
        <end position="1181"/>
    </location>
</feature>
<dbReference type="CDD" id="cd00124">
    <property type="entry name" value="MYSc"/>
    <property type="match status" value="1"/>
</dbReference>
<evidence type="ECO:0000256" key="5">
    <source>
        <dbReference type="ARBA" id="ARBA00023203"/>
    </source>
</evidence>
<evidence type="ECO:0000256" key="3">
    <source>
        <dbReference type="ARBA" id="ARBA00023123"/>
    </source>
</evidence>
<accession>A0A7S4VIL5</accession>
<dbReference type="AlphaFoldDB" id="A0A7S4VIL5"/>
<feature type="binding site" evidence="6">
    <location>
        <begin position="177"/>
        <end position="184"/>
    </location>
    <ligand>
        <name>ATP</name>
        <dbReference type="ChEBI" id="CHEBI:30616"/>
    </ligand>
</feature>
<evidence type="ECO:0000256" key="2">
    <source>
        <dbReference type="ARBA" id="ARBA00022840"/>
    </source>
</evidence>
<dbReference type="Gene3D" id="1.10.10.820">
    <property type="match status" value="1"/>
</dbReference>
<dbReference type="Pfam" id="PF00612">
    <property type="entry name" value="IQ"/>
    <property type="match status" value="3"/>
</dbReference>
<dbReference type="PANTHER" id="PTHR13140:SF706">
    <property type="entry name" value="DILUTE CLASS UNCONVENTIONAL MYOSIN, ISOFORM C"/>
    <property type="match status" value="1"/>
</dbReference>
<feature type="region of interest" description="Actin-binding" evidence="6">
    <location>
        <begin position="673"/>
        <end position="695"/>
    </location>
</feature>
<keyword evidence="5 6" id="KW-0009">Actin-binding</keyword>
<dbReference type="GO" id="GO:0051015">
    <property type="term" value="F:actin filament binding"/>
    <property type="evidence" value="ECO:0007669"/>
    <property type="project" value="TreeGrafter"/>
</dbReference>
<dbReference type="GO" id="GO:0016459">
    <property type="term" value="C:myosin complex"/>
    <property type="evidence" value="ECO:0007669"/>
    <property type="project" value="UniProtKB-KW"/>
</dbReference>
<dbReference type="InterPro" id="IPR027417">
    <property type="entry name" value="P-loop_NTPase"/>
</dbReference>
<protein>
    <recommendedName>
        <fullName evidence="9">Myosin motor domain-containing protein</fullName>
    </recommendedName>
</protein>
<evidence type="ECO:0000256" key="8">
    <source>
        <dbReference type="SAM" id="MobiDB-lite"/>
    </source>
</evidence>
<keyword evidence="3 6" id="KW-0518">Myosin</keyword>
<keyword evidence="1 6" id="KW-0547">Nucleotide-binding</keyword>
<dbReference type="PANTHER" id="PTHR13140">
    <property type="entry name" value="MYOSIN"/>
    <property type="match status" value="1"/>
</dbReference>
<keyword evidence="7" id="KW-0175">Coiled coil</keyword>
<dbReference type="GO" id="GO:0000146">
    <property type="term" value="F:microfilament motor activity"/>
    <property type="evidence" value="ECO:0007669"/>
    <property type="project" value="TreeGrafter"/>
</dbReference>
<feature type="coiled-coil region" evidence="7">
    <location>
        <begin position="989"/>
        <end position="1108"/>
    </location>
</feature>
<evidence type="ECO:0000256" key="7">
    <source>
        <dbReference type="SAM" id="Coils"/>
    </source>
</evidence>
<dbReference type="SUPFAM" id="SSF52540">
    <property type="entry name" value="P-loop containing nucleoside triphosphate hydrolases"/>
    <property type="match status" value="2"/>
</dbReference>
<dbReference type="SMART" id="SM00242">
    <property type="entry name" value="MYSc"/>
    <property type="match status" value="1"/>
</dbReference>
<dbReference type="GO" id="GO:0005737">
    <property type="term" value="C:cytoplasm"/>
    <property type="evidence" value="ECO:0007669"/>
    <property type="project" value="TreeGrafter"/>
</dbReference>
<dbReference type="PRINTS" id="PR00193">
    <property type="entry name" value="MYOSINHEAVY"/>
</dbReference>
<sequence>MSGGNVYVRDDEFGWLGAKINSTDGGKADVTVYVPTDSEGKKKPKEVKRSIKLSEYSGESLPLQNIDADGNLIEKEDMRDLPSLHEAAILYNLKTRHEKLNPYTRVGDMVIAMNPFQWLTHLYSEEQRTLFADKIIFKAPEAGDPRKGLPPHIYETSAMAYRGLAAHGLHQSILVSGESGSGKTETVKIIMKHLAAVQSLSADSAIFSADATDAIVKRILESNALLEAFGNAKTVRNNNSSRFGKYIQLQFDVEDGRSAELAGKKLPTCVLAGSINNTYLLEKSRVVGHESAERTYHIFYQILAAPEDVKTKLWGGLAGATNSSFKYIGDCEPLLIDDMTDGQKWEETANALAGIGIEGEKFDTFMRAICTVMQLGNISFAENPSNSEETIIDSKDELNKLGDLLAVETSDIEKALTTRAVTIGRETYDKPLKLSESQETRDAFAKEIYFQIFDYIVAVMNTMTSAENNYDKANEVQEFGRVSLLDIFGFESFEVNRFEQLCINYANEKLQQLYTLDTFRSVQEEYEDEDIELESVTFPDNASVLRLVEGRVGVIALLNEECVRPNGNDETFVSKVCLVNKDNPDMLQGRLFRPYEFAINHYAGTVKYDARMFVHKNTDNISSNLLDLACKSSNELISVELKAAADARLAKPSGGRKKKGQSTTVATKFRSQLTALMNSISETRTRYVRCIKPNPEKLPVRLNLLSTAEQLRCAGVLSAIAISRAAFPTRLHHEDFIERFDFLSSARFGDDEDEKKVEAGEGNSSSRAYVEKVVLDILGDDTTVKEEGQELTAYACGKTRVYFRSGVLEQFEAKRAAALSTHVITMQRYARGYLERSHFQKVKASVIAIQATMRRYNRRKLFLRILQAAINISCWVRCIYAKKLLIRLRKYKAATIIQKYWRSALFFGYFTKCRAAAITIQKTTRGFLTRKHNMEKTEQNMRQSKTFNKLKDFKQSILKLGRAAALADAIAEKAEENKLEGIEEQDSLSDEVEVEVALLTNANKQLMRELEALKAENVKIKEKYHNTEFQLKAVSIVKNKLEDTLKVKEKDISYLRSEVAKAKQKKKHDFSVMKQAQDVKEDEYKSKISDLEAKLQAAKETIKANRRVRVQPAGLNGSFRRASLRNQKGKKKFSDNFDYDTEQDVLTNLGKKLQPIMDPIGSIMVNSNGKKKQKKKWKWAK</sequence>
<dbReference type="InterPro" id="IPR001609">
    <property type="entry name" value="Myosin_head_motor_dom-like"/>
</dbReference>
<keyword evidence="2 6" id="KW-0067">ATP-binding</keyword>
<gene>
    <name evidence="10" type="ORF">DBRI00130_LOCUS11253</name>
</gene>
<proteinExistence type="inferred from homology"/>
<dbReference type="Pfam" id="PF00063">
    <property type="entry name" value="Myosin_head"/>
    <property type="match status" value="1"/>
</dbReference>
<feature type="region of interest" description="Disordered" evidence="8">
    <location>
        <begin position="1160"/>
        <end position="1181"/>
    </location>
</feature>
<organism evidence="10">
    <name type="scientific">Ditylum brightwellii</name>
    <dbReference type="NCBI Taxonomy" id="49249"/>
    <lineage>
        <taxon>Eukaryota</taxon>
        <taxon>Sar</taxon>
        <taxon>Stramenopiles</taxon>
        <taxon>Ochrophyta</taxon>
        <taxon>Bacillariophyta</taxon>
        <taxon>Mediophyceae</taxon>
        <taxon>Lithodesmiophycidae</taxon>
        <taxon>Lithodesmiales</taxon>
        <taxon>Lithodesmiaceae</taxon>
        <taxon>Ditylum</taxon>
    </lineage>
</organism>
<dbReference type="GO" id="GO:0007015">
    <property type="term" value="P:actin filament organization"/>
    <property type="evidence" value="ECO:0007669"/>
    <property type="project" value="TreeGrafter"/>
</dbReference>
<dbReference type="Gene3D" id="1.20.5.190">
    <property type="match status" value="2"/>
</dbReference>
<dbReference type="SMART" id="SM00015">
    <property type="entry name" value="IQ"/>
    <property type="match status" value="5"/>
</dbReference>
<keyword evidence="4 6" id="KW-0505">Motor protein</keyword>
<dbReference type="GO" id="GO:0005524">
    <property type="term" value="F:ATP binding"/>
    <property type="evidence" value="ECO:0007669"/>
    <property type="project" value="UniProtKB-UniRule"/>
</dbReference>
<evidence type="ECO:0000256" key="6">
    <source>
        <dbReference type="PROSITE-ProRule" id="PRU00782"/>
    </source>
</evidence>
<evidence type="ECO:0000256" key="4">
    <source>
        <dbReference type="ARBA" id="ARBA00023175"/>
    </source>
</evidence>
<dbReference type="Gene3D" id="3.40.850.10">
    <property type="entry name" value="Kinesin motor domain"/>
    <property type="match status" value="1"/>
</dbReference>
<reference evidence="10" key="1">
    <citation type="submission" date="2021-01" db="EMBL/GenBank/DDBJ databases">
        <authorList>
            <person name="Corre E."/>
            <person name="Pelletier E."/>
            <person name="Niang G."/>
            <person name="Scheremetjew M."/>
            <person name="Finn R."/>
            <person name="Kale V."/>
            <person name="Holt S."/>
            <person name="Cochrane G."/>
            <person name="Meng A."/>
            <person name="Brown T."/>
            <person name="Cohen L."/>
        </authorList>
    </citation>
    <scope>NUCLEOTIDE SEQUENCE</scope>
    <source>
        <strain evidence="10">GSO104</strain>
    </source>
</reference>
<dbReference type="InterPro" id="IPR036961">
    <property type="entry name" value="Kinesin_motor_dom_sf"/>
</dbReference>
<dbReference type="PROSITE" id="PS51456">
    <property type="entry name" value="MYOSIN_MOTOR"/>
    <property type="match status" value="1"/>
</dbReference>
<dbReference type="Gene3D" id="1.20.58.530">
    <property type="match status" value="1"/>
</dbReference>
<dbReference type="InterPro" id="IPR000048">
    <property type="entry name" value="IQ_motif_EF-hand-BS"/>
</dbReference>
<dbReference type="PROSITE" id="PS50096">
    <property type="entry name" value="IQ"/>
    <property type="match status" value="2"/>
</dbReference>
<dbReference type="Gene3D" id="3.30.70.1590">
    <property type="match status" value="1"/>
</dbReference>
<dbReference type="Gene3D" id="1.20.120.720">
    <property type="entry name" value="Myosin VI head, motor domain, U50 subdomain"/>
    <property type="match status" value="1"/>
</dbReference>
<evidence type="ECO:0000256" key="1">
    <source>
        <dbReference type="ARBA" id="ARBA00022741"/>
    </source>
</evidence>
<evidence type="ECO:0000313" key="10">
    <source>
        <dbReference type="EMBL" id="CAE4600250.1"/>
    </source>
</evidence>
<name>A0A7S4VIL5_9STRA</name>
<dbReference type="GO" id="GO:0016020">
    <property type="term" value="C:membrane"/>
    <property type="evidence" value="ECO:0007669"/>
    <property type="project" value="TreeGrafter"/>
</dbReference>
<feature type="domain" description="Myosin motor" evidence="9">
    <location>
        <begin position="73"/>
        <end position="816"/>
    </location>
</feature>
<evidence type="ECO:0000259" key="9">
    <source>
        <dbReference type="PROSITE" id="PS51456"/>
    </source>
</evidence>